<gene>
    <name evidence="1" type="ORF">ROZALSC1DRAFT_26194</name>
</gene>
<dbReference type="EMBL" id="ML008166">
    <property type="protein sequence ID" value="RKP15668.1"/>
    <property type="molecule type" value="Genomic_DNA"/>
</dbReference>
<dbReference type="Gene3D" id="3.60.10.10">
    <property type="entry name" value="Endonuclease/exonuclease/phosphatase"/>
    <property type="match status" value="1"/>
</dbReference>
<dbReference type="InterPro" id="IPR036691">
    <property type="entry name" value="Endo/exonu/phosph_ase_sf"/>
</dbReference>
<protein>
    <recommendedName>
        <fullName evidence="3">Endonuclease/exonuclease/phosphatase domain-containing protein</fullName>
    </recommendedName>
</protein>
<sequence length="169" mass="20192">LMRKKFYDPFRHLHSIQRDYTFSHKNKNTIYEARIDYFLINTRALLAVSECDILKDLFIDTDHKAITLRILLPKRRHQFIDYNRYKISWDLCSPEQIVSFSHSISNDTTLQGIKQKLTHINTHGNQFQNLMNEYTNTLLSTIRKRAKKHLPYTAPSRKRKARTKQISIQ</sequence>
<evidence type="ECO:0000313" key="2">
    <source>
        <dbReference type="Proteomes" id="UP000281549"/>
    </source>
</evidence>
<organism evidence="1 2">
    <name type="scientific">Rozella allomycis (strain CSF55)</name>
    <dbReference type="NCBI Taxonomy" id="988480"/>
    <lineage>
        <taxon>Eukaryota</taxon>
        <taxon>Fungi</taxon>
        <taxon>Fungi incertae sedis</taxon>
        <taxon>Cryptomycota</taxon>
        <taxon>Cryptomycota incertae sedis</taxon>
        <taxon>Rozella</taxon>
    </lineage>
</organism>
<evidence type="ECO:0000313" key="1">
    <source>
        <dbReference type="EMBL" id="RKP15668.1"/>
    </source>
</evidence>
<reference evidence="2" key="1">
    <citation type="journal article" date="2018" name="Nat. Microbiol.">
        <title>Leveraging single-cell genomics to expand the fungal tree of life.</title>
        <authorList>
            <person name="Ahrendt S.R."/>
            <person name="Quandt C.A."/>
            <person name="Ciobanu D."/>
            <person name="Clum A."/>
            <person name="Salamov A."/>
            <person name="Andreopoulos B."/>
            <person name="Cheng J.F."/>
            <person name="Woyke T."/>
            <person name="Pelin A."/>
            <person name="Henrissat B."/>
            <person name="Reynolds N.K."/>
            <person name="Benny G.L."/>
            <person name="Smith M.E."/>
            <person name="James T.Y."/>
            <person name="Grigoriev I.V."/>
        </authorList>
    </citation>
    <scope>NUCLEOTIDE SEQUENCE [LARGE SCALE GENOMIC DNA]</scope>
    <source>
        <strain evidence="2">CSF55</strain>
    </source>
</reference>
<dbReference type="SUPFAM" id="SSF56219">
    <property type="entry name" value="DNase I-like"/>
    <property type="match status" value="1"/>
</dbReference>
<dbReference type="Proteomes" id="UP000281549">
    <property type="component" value="Unassembled WGS sequence"/>
</dbReference>
<dbReference type="AlphaFoldDB" id="A0A4P9Y985"/>
<proteinExistence type="predicted"/>
<evidence type="ECO:0008006" key="3">
    <source>
        <dbReference type="Google" id="ProtNLM"/>
    </source>
</evidence>
<name>A0A4P9Y985_ROZAC</name>
<feature type="non-terminal residue" evidence="1">
    <location>
        <position position="1"/>
    </location>
</feature>
<accession>A0A4P9Y985</accession>
<feature type="non-terminal residue" evidence="1">
    <location>
        <position position="169"/>
    </location>
</feature>